<proteinExistence type="predicted"/>
<name>A0ACB9AL07_CICIN</name>
<dbReference type="EMBL" id="CM042015">
    <property type="protein sequence ID" value="KAI3710532.1"/>
    <property type="molecule type" value="Genomic_DNA"/>
</dbReference>
<organism evidence="1 2">
    <name type="scientific">Cichorium intybus</name>
    <name type="common">Chicory</name>
    <dbReference type="NCBI Taxonomy" id="13427"/>
    <lineage>
        <taxon>Eukaryota</taxon>
        <taxon>Viridiplantae</taxon>
        <taxon>Streptophyta</taxon>
        <taxon>Embryophyta</taxon>
        <taxon>Tracheophyta</taxon>
        <taxon>Spermatophyta</taxon>
        <taxon>Magnoliopsida</taxon>
        <taxon>eudicotyledons</taxon>
        <taxon>Gunneridae</taxon>
        <taxon>Pentapetalae</taxon>
        <taxon>asterids</taxon>
        <taxon>campanulids</taxon>
        <taxon>Asterales</taxon>
        <taxon>Asteraceae</taxon>
        <taxon>Cichorioideae</taxon>
        <taxon>Cichorieae</taxon>
        <taxon>Cichoriinae</taxon>
        <taxon>Cichorium</taxon>
    </lineage>
</organism>
<gene>
    <name evidence="1" type="ORF">L2E82_40315</name>
</gene>
<protein>
    <submittedName>
        <fullName evidence="1">Uncharacterized protein</fullName>
    </submittedName>
</protein>
<evidence type="ECO:0000313" key="2">
    <source>
        <dbReference type="Proteomes" id="UP001055811"/>
    </source>
</evidence>
<accession>A0ACB9AL07</accession>
<keyword evidence="2" id="KW-1185">Reference proteome</keyword>
<sequence length="86" mass="9680">MGGMDVAGRGRGNQTSTLDPKLIPSIFLSLRSPRRTTNCCHCIFSHPRRTAVDFSLVSLHLLVRSQLHHHPDRKCHHKTINSTAKQ</sequence>
<comment type="caution">
    <text evidence="1">The sequence shown here is derived from an EMBL/GenBank/DDBJ whole genome shotgun (WGS) entry which is preliminary data.</text>
</comment>
<reference evidence="2" key="1">
    <citation type="journal article" date="2022" name="Mol. Ecol. Resour.">
        <title>The genomes of chicory, endive, great burdock and yacon provide insights into Asteraceae palaeo-polyploidization history and plant inulin production.</title>
        <authorList>
            <person name="Fan W."/>
            <person name="Wang S."/>
            <person name="Wang H."/>
            <person name="Wang A."/>
            <person name="Jiang F."/>
            <person name="Liu H."/>
            <person name="Zhao H."/>
            <person name="Xu D."/>
            <person name="Zhang Y."/>
        </authorList>
    </citation>
    <scope>NUCLEOTIDE SEQUENCE [LARGE SCALE GENOMIC DNA]</scope>
    <source>
        <strain evidence="2">cv. Punajuju</strain>
    </source>
</reference>
<evidence type="ECO:0000313" key="1">
    <source>
        <dbReference type="EMBL" id="KAI3710532.1"/>
    </source>
</evidence>
<reference evidence="1 2" key="2">
    <citation type="journal article" date="2022" name="Mol. Ecol. Resour.">
        <title>The genomes of chicory, endive, great burdock and yacon provide insights into Asteraceae paleo-polyploidization history and plant inulin production.</title>
        <authorList>
            <person name="Fan W."/>
            <person name="Wang S."/>
            <person name="Wang H."/>
            <person name="Wang A."/>
            <person name="Jiang F."/>
            <person name="Liu H."/>
            <person name="Zhao H."/>
            <person name="Xu D."/>
            <person name="Zhang Y."/>
        </authorList>
    </citation>
    <scope>NUCLEOTIDE SEQUENCE [LARGE SCALE GENOMIC DNA]</scope>
    <source>
        <strain evidence="2">cv. Punajuju</strain>
        <tissue evidence="1">Leaves</tissue>
    </source>
</reference>
<dbReference type="Proteomes" id="UP001055811">
    <property type="component" value="Linkage Group LG07"/>
</dbReference>